<keyword evidence="5" id="KW-0408">Iron</keyword>
<organism evidence="11 12">
    <name type="scientific">Pseudonocardia ailaonensis</name>
    <dbReference type="NCBI Taxonomy" id="367279"/>
    <lineage>
        <taxon>Bacteria</taxon>
        <taxon>Bacillati</taxon>
        <taxon>Actinomycetota</taxon>
        <taxon>Actinomycetes</taxon>
        <taxon>Pseudonocardiales</taxon>
        <taxon>Pseudonocardiaceae</taxon>
        <taxon>Pseudonocardia</taxon>
    </lineage>
</organism>
<dbReference type="InterPro" id="IPR005122">
    <property type="entry name" value="Uracil-DNA_glycosylase-like"/>
</dbReference>
<keyword evidence="2" id="KW-0479">Metal-binding</keyword>
<dbReference type="PANTHER" id="PTHR33693:SF3">
    <property type="entry name" value="TYPE-5 URACIL-DNA GLYCOSYLASE"/>
    <property type="match status" value="1"/>
</dbReference>
<accession>A0ABN2MYQ4</accession>
<dbReference type="Pfam" id="PF03167">
    <property type="entry name" value="UDG"/>
    <property type="match status" value="1"/>
</dbReference>
<protein>
    <recommendedName>
        <fullName evidence="9">Type-5 uracil-DNA glycosylase</fullName>
    </recommendedName>
</protein>
<evidence type="ECO:0000256" key="7">
    <source>
        <dbReference type="ARBA" id="ARBA00023204"/>
    </source>
</evidence>
<evidence type="ECO:0000256" key="3">
    <source>
        <dbReference type="ARBA" id="ARBA00022763"/>
    </source>
</evidence>
<dbReference type="InterPro" id="IPR044147">
    <property type="entry name" value="UdgB-like"/>
</dbReference>
<dbReference type="InterPro" id="IPR036895">
    <property type="entry name" value="Uracil-DNA_glycosylase-like_sf"/>
</dbReference>
<keyword evidence="4" id="KW-0378">Hydrolase</keyword>
<feature type="domain" description="Uracil-DNA glycosylase-like" evidence="10">
    <location>
        <begin position="20"/>
        <end position="192"/>
    </location>
</feature>
<keyword evidence="3" id="KW-0227">DNA damage</keyword>
<sequence>MAREKRAAYRDQTYWGRPVPGFGPSDARLLIVGLAPAAHGANRTGRMFTGDRSGDVLYAALHAVGLANQPTSVDRDDGLELHGVRITAPVHCAPPANKPTPAERDECRHWLDDEIELLRPTLRAVVVLGAFGWQALLPVLADHGWPVPRPRPRFGHGAHALLGDLHLFGSYHVSQQNTFTGRLTPAMIESVLADAGRAAGLPVT</sequence>
<evidence type="ECO:0000256" key="1">
    <source>
        <dbReference type="ARBA" id="ARBA00022485"/>
    </source>
</evidence>
<evidence type="ECO:0000313" key="11">
    <source>
        <dbReference type="EMBL" id="GAA1841703.1"/>
    </source>
</evidence>
<comment type="similarity">
    <text evidence="8">Belongs to the uracil-DNA glycosylase (UDG) superfamily. Type 5 (UDGb) family.</text>
</comment>
<dbReference type="Gene3D" id="3.40.470.10">
    <property type="entry name" value="Uracil-DNA glycosylase-like domain"/>
    <property type="match status" value="1"/>
</dbReference>
<keyword evidence="12" id="KW-1185">Reference proteome</keyword>
<evidence type="ECO:0000256" key="4">
    <source>
        <dbReference type="ARBA" id="ARBA00022801"/>
    </source>
</evidence>
<reference evidence="11 12" key="1">
    <citation type="journal article" date="2019" name="Int. J. Syst. Evol. Microbiol.">
        <title>The Global Catalogue of Microorganisms (GCM) 10K type strain sequencing project: providing services to taxonomists for standard genome sequencing and annotation.</title>
        <authorList>
            <consortium name="The Broad Institute Genomics Platform"/>
            <consortium name="The Broad Institute Genome Sequencing Center for Infectious Disease"/>
            <person name="Wu L."/>
            <person name="Ma J."/>
        </authorList>
    </citation>
    <scope>NUCLEOTIDE SEQUENCE [LARGE SCALE GENOMIC DNA]</scope>
    <source>
        <strain evidence="11 12">JCM 16009</strain>
    </source>
</reference>
<dbReference type="SUPFAM" id="SSF52141">
    <property type="entry name" value="Uracil-DNA glycosylase-like"/>
    <property type="match status" value="1"/>
</dbReference>
<proteinExistence type="inferred from homology"/>
<keyword evidence="7" id="KW-0234">DNA repair</keyword>
<name>A0ABN2MYQ4_9PSEU</name>
<dbReference type="SMART" id="SM00986">
    <property type="entry name" value="UDG"/>
    <property type="match status" value="1"/>
</dbReference>
<evidence type="ECO:0000256" key="9">
    <source>
        <dbReference type="ARBA" id="ARBA00023887"/>
    </source>
</evidence>
<dbReference type="CDD" id="cd10031">
    <property type="entry name" value="UDG-F5_TTUDGB_like"/>
    <property type="match status" value="1"/>
</dbReference>
<evidence type="ECO:0000256" key="2">
    <source>
        <dbReference type="ARBA" id="ARBA00022723"/>
    </source>
</evidence>
<comment type="caution">
    <text evidence="11">The sequence shown here is derived from an EMBL/GenBank/DDBJ whole genome shotgun (WGS) entry which is preliminary data.</text>
</comment>
<keyword evidence="1" id="KW-0004">4Fe-4S</keyword>
<dbReference type="Proteomes" id="UP001500449">
    <property type="component" value="Unassembled WGS sequence"/>
</dbReference>
<dbReference type="EMBL" id="BAAAQK010000005">
    <property type="protein sequence ID" value="GAA1841703.1"/>
    <property type="molecule type" value="Genomic_DNA"/>
</dbReference>
<keyword evidence="6" id="KW-0411">Iron-sulfur</keyword>
<gene>
    <name evidence="11" type="ORF">GCM10009836_21380</name>
</gene>
<evidence type="ECO:0000256" key="8">
    <source>
        <dbReference type="ARBA" id="ARBA00023779"/>
    </source>
</evidence>
<evidence type="ECO:0000256" key="6">
    <source>
        <dbReference type="ARBA" id="ARBA00023014"/>
    </source>
</evidence>
<dbReference type="SMART" id="SM00987">
    <property type="entry name" value="UreE_C"/>
    <property type="match status" value="1"/>
</dbReference>
<evidence type="ECO:0000313" key="12">
    <source>
        <dbReference type="Proteomes" id="UP001500449"/>
    </source>
</evidence>
<evidence type="ECO:0000259" key="10">
    <source>
        <dbReference type="SMART" id="SM00986"/>
    </source>
</evidence>
<dbReference type="InterPro" id="IPR051536">
    <property type="entry name" value="UDG_Type-4/5"/>
</dbReference>
<evidence type="ECO:0000256" key="5">
    <source>
        <dbReference type="ARBA" id="ARBA00023004"/>
    </source>
</evidence>
<dbReference type="PANTHER" id="PTHR33693">
    <property type="entry name" value="TYPE-5 URACIL-DNA GLYCOSYLASE"/>
    <property type="match status" value="1"/>
</dbReference>